<dbReference type="RefSeq" id="YP_010782111.1">
    <property type="nucleotide sequence ID" value="NC_075039.1"/>
</dbReference>
<dbReference type="InterPro" id="IPR003593">
    <property type="entry name" value="AAA+_ATPase"/>
</dbReference>
<dbReference type="GeneID" id="80518875"/>
<dbReference type="SMART" id="SM00382">
    <property type="entry name" value="AAA"/>
    <property type="match status" value="1"/>
</dbReference>
<sequence>MATSASNNHNNLMTTYNHFGASQITDLFINNIMVQRFGDILKENFTFSTGTILKLILLVLISELKGSVPSIISGIGPLLKKSPLLLLIIYSNIMKIYEKITGKRIIMVTEPIIKKNKELIFTVDINFMVALYNYMHTISGCKFNKSITNINISNTKERILVERITGTELKNIIIKNPIDYHINICNKEPVNVEISKIKMVKKINSYMDLLNEKQQQMINRCITDFSTVGFRKEDFLVTIKKSTDIMSEYNIAKAIAKNYPSINVDEMCFIIGLIFSLHKNIYNVFDKVINMLSNKNILIFDKNNKYKLEEIFESHNFGSVMTKNYPCDKWTTLSTRDVSLVFGKFMEGDFDNDDKHAKTNNLQIEILNTYTKDIPKLLEKFIEKVYKYGKLNTSSVKIYYLLLENIVETLEKPNPEYEGWLEKKKMFDDFKQISKDVGMSSVIDLGKFVIPSKTITSEVSKQKISIKLLNETKKDISTLYLRKADKEKLFNSLYQFKEKKEIFTNLGLPNKLNILLYGEPGTGKSTTIQAVATYLGKDIYYLDLKEATTNQDLQMMFEYVNKNVPNGGIIVIEDIDAMIDIVLKRKFTKEYKINDLVSNQNNKLSLEYLLNILQGTLTLDDSIFIVTTNHIDHLDPAFYRDGRFDVKIELKLCDHHQIKCIYEKFMGRKIPNDILNKIPEDTFSPATIIFHIKDYIFSTDVCDSDILAKFISR</sequence>
<dbReference type="Pfam" id="PF00004">
    <property type="entry name" value="AAA"/>
    <property type="match status" value="1"/>
</dbReference>
<dbReference type="SUPFAM" id="SSF52540">
    <property type="entry name" value="P-loop containing nucleoside triphosphate hydrolases"/>
    <property type="match status" value="1"/>
</dbReference>
<proteinExistence type="inferred from homology"/>
<name>A0A6N1NSJ1_9VIRU</name>
<organism evidence="3">
    <name type="scientific">Tupanvirus soda lake</name>
    <dbReference type="NCBI Taxonomy" id="2126985"/>
    <lineage>
        <taxon>Viruses</taxon>
        <taxon>Varidnaviria</taxon>
        <taxon>Bamfordvirae</taxon>
        <taxon>Nucleocytoviricota</taxon>
        <taxon>Megaviricetes</taxon>
        <taxon>Imitervirales</taxon>
        <taxon>Mimiviridae</taxon>
        <taxon>Megamimivirinae</taxon>
        <taxon>Tupanvirus</taxon>
        <taxon>Tupanvirus salinum</taxon>
    </lineage>
</organism>
<dbReference type="GO" id="GO:0005524">
    <property type="term" value="F:ATP binding"/>
    <property type="evidence" value="ECO:0007669"/>
    <property type="project" value="InterPro"/>
</dbReference>
<dbReference type="InterPro" id="IPR003959">
    <property type="entry name" value="ATPase_AAA_core"/>
</dbReference>
<reference evidence="3" key="2">
    <citation type="journal article" date="2018" name="Nat. Commun.">
        <title>Tailed giant Tupanvirus possesses the most complete translational apparatus of the known virosphere.</title>
        <authorList>
            <person name="Abrahao J."/>
            <person name="Silva L."/>
            <person name="Silva L.S."/>
            <person name="Khalil J.Y.B."/>
            <person name="Rodrigues R."/>
            <person name="Arantes T."/>
            <person name="Assis F."/>
            <person name="Boratto P."/>
            <person name="Andrade M."/>
            <person name="Kroon E.G."/>
            <person name="Ribeiro B."/>
            <person name="Bergier I."/>
            <person name="Seligmann H."/>
            <person name="Ghigo E."/>
            <person name="Colson P."/>
            <person name="Levasseur A."/>
            <person name="Kroemer G."/>
            <person name="Raoult D."/>
            <person name="La Scola B."/>
        </authorList>
    </citation>
    <scope>NUCLEOTIDE SEQUENCE [LARGE SCALE GENOMIC DNA]</scope>
    <source>
        <strain evidence="3">Soda lake</strain>
    </source>
</reference>
<dbReference type="KEGG" id="vg:80518875"/>
<dbReference type="PANTHER" id="PTHR23070">
    <property type="entry name" value="BCS1 AAA-TYPE ATPASE"/>
    <property type="match status" value="1"/>
</dbReference>
<evidence type="ECO:0000256" key="1">
    <source>
        <dbReference type="ARBA" id="ARBA00007448"/>
    </source>
</evidence>
<accession>A0A6N1NSJ1</accession>
<feature type="domain" description="AAA+ ATPase" evidence="2">
    <location>
        <begin position="510"/>
        <end position="654"/>
    </location>
</feature>
<dbReference type="Gene3D" id="3.40.50.300">
    <property type="entry name" value="P-loop containing nucleotide triphosphate hydrolases"/>
    <property type="match status" value="1"/>
</dbReference>
<dbReference type="InterPro" id="IPR027417">
    <property type="entry name" value="P-loop_NTPase"/>
</dbReference>
<comment type="similarity">
    <text evidence="1">Belongs to the AAA ATPase family. BCS1 subfamily.</text>
</comment>
<evidence type="ECO:0000259" key="2">
    <source>
        <dbReference type="SMART" id="SM00382"/>
    </source>
</evidence>
<reference evidence="3" key="1">
    <citation type="submission" date="2017-01" db="EMBL/GenBank/DDBJ databases">
        <authorList>
            <person name="Assis F.L."/>
            <person name="Abrahao J.S."/>
            <person name="Silva L."/>
            <person name="Khalil J.B."/>
            <person name="Rodrigues R."/>
            <person name="Silva L.S."/>
            <person name="Arantes T."/>
            <person name="Boratto P."/>
            <person name="Andrade M."/>
            <person name="Kroon E.G."/>
            <person name="Ribeiro B."/>
            <person name="Bergier I."/>
            <person name="Seligmann H."/>
            <person name="Ghigo E."/>
            <person name="Colson P."/>
            <person name="Levasseur A."/>
            <person name="Raoult D."/>
            <person name="Scola B.L."/>
        </authorList>
    </citation>
    <scope>NUCLEOTIDE SEQUENCE</scope>
    <source>
        <strain evidence="3">Soda lake</strain>
    </source>
</reference>
<dbReference type="InterPro" id="IPR050747">
    <property type="entry name" value="Mitochondrial_chaperone_BCS1"/>
</dbReference>
<protein>
    <submittedName>
        <fullName evidence="3">Bifunctional AAA family ATPase chaperone/translocase BCS1</fullName>
    </submittedName>
</protein>
<dbReference type="EMBL" id="KY523104">
    <property type="protein sequence ID" value="QKU35447.1"/>
    <property type="molecule type" value="Genomic_DNA"/>
</dbReference>
<evidence type="ECO:0000313" key="3">
    <source>
        <dbReference type="EMBL" id="QKU35447.1"/>
    </source>
</evidence>
<dbReference type="GO" id="GO:0016887">
    <property type="term" value="F:ATP hydrolysis activity"/>
    <property type="evidence" value="ECO:0007669"/>
    <property type="project" value="InterPro"/>
</dbReference>